<dbReference type="GeneID" id="65535889"/>
<evidence type="ECO:0000313" key="2">
    <source>
        <dbReference type="Proteomes" id="UP000186351"/>
    </source>
</evidence>
<proteinExistence type="predicted"/>
<protein>
    <submittedName>
        <fullName evidence="1">Uncharacterized protein</fullName>
    </submittedName>
</protein>
<name>A0A1B1S7T5_9BACT</name>
<keyword evidence="2" id="KW-1185">Reference proteome</keyword>
<reference evidence="2" key="1">
    <citation type="submission" date="2016-04" db="EMBL/GenBank/DDBJ databases">
        <title>Complete Genome Sequences of Twelve Strains of a Stable Defined Moderately Diverse Mouse Microbiota 2 (sDMDMm2).</title>
        <authorList>
            <person name="Uchimura Y."/>
            <person name="Wyss M."/>
            <person name="Brugiroux S."/>
            <person name="Limenitakis J.P."/>
            <person name="Stecher B."/>
            <person name="McCoy K.D."/>
            <person name="Macpherson A.J."/>
        </authorList>
    </citation>
    <scope>NUCLEOTIDE SEQUENCE [LARGE SCALE GENOMIC DNA]</scope>
    <source>
        <strain evidence="2">YL27</strain>
    </source>
</reference>
<gene>
    <name evidence="1" type="ORF">A4V02_03395</name>
</gene>
<dbReference type="KEGG" id="pary:A4V02_03395"/>
<dbReference type="Proteomes" id="UP000186351">
    <property type="component" value="Chromosome"/>
</dbReference>
<sequence>MKTIQSPEGVALLIENLWLRHKAGMKQRSCNVFMVELPPPTEEELAVARRKTQENAHTDDEPKELYGAWI</sequence>
<dbReference type="STRING" id="1796646.A4V02_03395"/>
<evidence type="ECO:0000313" key="1">
    <source>
        <dbReference type="EMBL" id="ANU62860.1"/>
    </source>
</evidence>
<dbReference type="EMBL" id="CP015402">
    <property type="protein sequence ID" value="ANU62860.1"/>
    <property type="molecule type" value="Genomic_DNA"/>
</dbReference>
<accession>A0A1B1S7T5</accession>
<dbReference type="RefSeq" id="WP_068960236.1">
    <property type="nucleotide sequence ID" value="NZ_CAJTAP010000026.1"/>
</dbReference>
<accession>A0A1Z2XDX1</accession>
<organism evidence="1 2">
    <name type="scientific">Muribaculum intestinale</name>
    <dbReference type="NCBI Taxonomy" id="1796646"/>
    <lineage>
        <taxon>Bacteria</taxon>
        <taxon>Pseudomonadati</taxon>
        <taxon>Bacteroidota</taxon>
        <taxon>Bacteroidia</taxon>
        <taxon>Bacteroidales</taxon>
        <taxon>Muribaculaceae</taxon>
        <taxon>Muribaculum</taxon>
    </lineage>
</organism>
<dbReference type="AlphaFoldDB" id="A0A1B1S7T5"/>